<comment type="caution">
    <text evidence="2">The sequence shown here is derived from an EMBL/GenBank/DDBJ whole genome shotgun (WGS) entry which is preliminary data.</text>
</comment>
<evidence type="ECO:0000313" key="3">
    <source>
        <dbReference type="Proteomes" id="UP001153365"/>
    </source>
</evidence>
<feature type="compositionally biased region" description="Basic and acidic residues" evidence="1">
    <location>
        <begin position="315"/>
        <end position="330"/>
    </location>
</feature>
<feature type="region of interest" description="Disordered" evidence="1">
    <location>
        <begin position="89"/>
        <end position="234"/>
    </location>
</feature>
<reference evidence="2" key="1">
    <citation type="submission" date="2022-06" db="EMBL/GenBank/DDBJ databases">
        <authorList>
            <consortium name="SYNGENTA / RWTH Aachen University"/>
        </authorList>
    </citation>
    <scope>NUCLEOTIDE SEQUENCE</scope>
</reference>
<organism evidence="2 3">
    <name type="scientific">Phakopsora pachyrhizi</name>
    <name type="common">Asian soybean rust disease fungus</name>
    <dbReference type="NCBI Taxonomy" id="170000"/>
    <lineage>
        <taxon>Eukaryota</taxon>
        <taxon>Fungi</taxon>
        <taxon>Dikarya</taxon>
        <taxon>Basidiomycota</taxon>
        <taxon>Pucciniomycotina</taxon>
        <taxon>Pucciniomycetes</taxon>
        <taxon>Pucciniales</taxon>
        <taxon>Phakopsoraceae</taxon>
        <taxon>Phakopsora</taxon>
    </lineage>
</organism>
<feature type="compositionally biased region" description="Basic and acidic residues" evidence="1">
    <location>
        <begin position="1"/>
        <end position="13"/>
    </location>
</feature>
<feature type="compositionally biased region" description="Basic and acidic residues" evidence="1">
    <location>
        <begin position="107"/>
        <end position="117"/>
    </location>
</feature>
<keyword evidence="3" id="KW-1185">Reference proteome</keyword>
<feature type="compositionally biased region" description="Polar residues" evidence="1">
    <location>
        <begin position="289"/>
        <end position="299"/>
    </location>
</feature>
<evidence type="ECO:0000313" key="2">
    <source>
        <dbReference type="EMBL" id="CAH7670205.1"/>
    </source>
</evidence>
<dbReference type="Proteomes" id="UP001153365">
    <property type="component" value="Unassembled WGS sequence"/>
</dbReference>
<feature type="region of interest" description="Disordered" evidence="1">
    <location>
        <begin position="271"/>
        <end position="389"/>
    </location>
</feature>
<feature type="compositionally biased region" description="Low complexity" evidence="1">
    <location>
        <begin position="191"/>
        <end position="207"/>
    </location>
</feature>
<sequence length="389" mass="44167">MEDEITLKPDKRTSLRNKLNQKVYKPSNRKLSPNSRFTRKANAEKEIQESESGRQLVLKRKAITATKENPDIQPKMIVTRAAKLKLTKTGESPLKNLIKDEDEDDTQKEKQRVKTESKLPIVKAKTLSDKSNKQKGVIQTTDESRLTAVKSKKMMTNSLNSKKRSKIEVFDETGNSPAKEPDEALEELSDKNSSNNKNNNNLNNDNNISFLDHSADRIRPLSPKYHSRPYKIPTQQSLAPDVTFTLDRLKHDKALSNFSPIPKKRSKFHLVKEEKTESNCQPLDPFFSLTDSNTSSTTVTEKRTKQKKIMKRSKVSSDKEMGKLVRENHQPKSLGVGNSKQKTRKVEPKSLATVKNKKIKRSGNDEIESEESNDPKELSDASSDDPLKI</sequence>
<gene>
    <name evidence="2" type="ORF">PPACK8108_LOCUS4916</name>
</gene>
<feature type="compositionally biased region" description="Basic residues" evidence="1">
    <location>
        <begin position="304"/>
        <end position="314"/>
    </location>
</feature>
<accession>A0AAV0ARR5</accession>
<feature type="compositionally biased region" description="Basic and acidic residues" evidence="1">
    <location>
        <begin position="41"/>
        <end position="52"/>
    </location>
</feature>
<dbReference type="EMBL" id="CALTRL010000956">
    <property type="protein sequence ID" value="CAH7670205.1"/>
    <property type="molecule type" value="Genomic_DNA"/>
</dbReference>
<dbReference type="AlphaFoldDB" id="A0AAV0ARR5"/>
<evidence type="ECO:0000256" key="1">
    <source>
        <dbReference type="SAM" id="MobiDB-lite"/>
    </source>
</evidence>
<feature type="compositionally biased region" description="Basic and acidic residues" evidence="1">
    <location>
        <begin position="373"/>
        <end position="389"/>
    </location>
</feature>
<feature type="region of interest" description="Disordered" evidence="1">
    <location>
        <begin position="1"/>
        <end position="54"/>
    </location>
</feature>
<protein>
    <submittedName>
        <fullName evidence="2">Expressed protein</fullName>
    </submittedName>
</protein>
<proteinExistence type="predicted"/>
<name>A0AAV0ARR5_PHAPC</name>